<comment type="caution">
    <text evidence="1">The sequence shown here is derived from an EMBL/GenBank/DDBJ whole genome shotgun (WGS) entry which is preliminary data.</text>
</comment>
<dbReference type="EMBL" id="JAFHKK010000028">
    <property type="protein sequence ID" value="MBN2965236.1"/>
    <property type="molecule type" value="Genomic_DNA"/>
</dbReference>
<keyword evidence="2" id="KW-1185">Reference proteome</keyword>
<evidence type="ECO:0000313" key="1">
    <source>
        <dbReference type="EMBL" id="MBN2965236.1"/>
    </source>
</evidence>
<gene>
    <name evidence="1" type="ORF">JWV37_10620</name>
</gene>
<dbReference type="InterPro" id="IPR015943">
    <property type="entry name" value="WD40/YVTN_repeat-like_dom_sf"/>
</dbReference>
<dbReference type="Gene3D" id="2.130.10.10">
    <property type="entry name" value="YVTN repeat-like/Quinoprotein amine dehydrogenase"/>
    <property type="match status" value="1"/>
</dbReference>
<dbReference type="Proteomes" id="UP000703590">
    <property type="component" value="Unassembled WGS sequence"/>
</dbReference>
<dbReference type="SUPFAM" id="SSF50978">
    <property type="entry name" value="WD40 repeat-like"/>
    <property type="match status" value="1"/>
</dbReference>
<name>A0ABS2WUB0_9BACT</name>
<reference evidence="1" key="1">
    <citation type="submission" date="2021-02" db="EMBL/GenBank/DDBJ databases">
        <title>Sulfurospirillum tamanensis sp. nov.</title>
        <authorList>
            <person name="Frolova A."/>
            <person name="Merkel A."/>
            <person name="Slobodkin A."/>
        </authorList>
    </citation>
    <scope>NUCLEOTIDE SEQUENCE</scope>
    <source>
        <strain evidence="1">T05b</strain>
    </source>
</reference>
<dbReference type="RefSeq" id="WP_205459783.1">
    <property type="nucleotide sequence ID" value="NZ_JAFHKK010000028.1"/>
</dbReference>
<organism evidence="1 2">
    <name type="scientific">Sulfurospirillum tamanense</name>
    <dbReference type="NCBI Taxonomy" id="2813362"/>
    <lineage>
        <taxon>Bacteria</taxon>
        <taxon>Pseudomonadati</taxon>
        <taxon>Campylobacterota</taxon>
        <taxon>Epsilonproteobacteria</taxon>
        <taxon>Campylobacterales</taxon>
        <taxon>Sulfurospirillaceae</taxon>
        <taxon>Sulfurospirillum</taxon>
    </lineage>
</organism>
<evidence type="ECO:0008006" key="3">
    <source>
        <dbReference type="Google" id="ProtNLM"/>
    </source>
</evidence>
<accession>A0ABS2WUB0</accession>
<dbReference type="InterPro" id="IPR036322">
    <property type="entry name" value="WD40_repeat_dom_sf"/>
</dbReference>
<reference evidence="1" key="2">
    <citation type="submission" date="2021-02" db="EMBL/GenBank/DDBJ databases">
        <authorList>
            <person name="Merkel A.Y."/>
        </authorList>
    </citation>
    <scope>NUCLEOTIDE SEQUENCE</scope>
    <source>
        <strain evidence="1">T05b</strain>
    </source>
</reference>
<sequence>MMPSRRWFTLDVAITGVRVDEVNHRLAITDRARRHTLVDLATLKLLRVTNFSKPAQLPFDYYQRSMCLLGLDRLFFWPRDSKYGYLVEIDKVVSFVFRFTHHHGAVTKVALSHSEYKLISGDEKGRSYVINLFNGAIEHRLPALPDAISALCFSSDDVLVSVAGFHGGVLTHNLFLKEQISHIKLGSVVEAMAYLEKTIALVVLRDGRVLKIETEKGVILQETKLPIGVWPTTLFIAPNKKFCFIGTRQSNMVAFHVTSLEQMFVFDFGCGGVSVLAQSEAFFFVGFTSGELAVLNYREYEKEFSREVDLGNLDEANAFFNKNAFLMTHESTWKMYEQWLEAKKSITVLLSEGSLEKAQQEAKPFMFHPKCRLEMEVLEGQQGELAALLRCIKTRDFARAYDLCEKTPFLKQSEHYKKLEQMWRTLYSKAQRLLSRDPASNKSVVLEMLALFLKIPEKNHEVALMFKHLMAFQEAELRIREQDFKAYFKLVEQYPFLKETAVYEKVGWLQEELKQKLQRALAEQDFTQANKLAKALQEFTPSAPYAAQKIDHIKQVLSLDTLLGTGRMLEACAVVSRLGIWNEEYGQIQHYKKAKERFLVVLKKQIREGKMREVYTKITPFQSIEEGRQIHQEIMRFLYEHQITTHLGHQSRTKVDWEMSLRHFLQFFAINKALDDKLRLAHIAPPKPYQEDEPAEDMLYPLSIIHYQNV</sequence>
<protein>
    <recommendedName>
        <fullName evidence="3">Vacuolar protein sorting-associated protein 16 homolog</fullName>
    </recommendedName>
</protein>
<evidence type="ECO:0000313" key="2">
    <source>
        <dbReference type="Proteomes" id="UP000703590"/>
    </source>
</evidence>
<proteinExistence type="predicted"/>